<comment type="catalytic activity">
    <reaction evidence="10">
        <text>D-fructose + ATP = D-fructose 6-phosphate + ADP + H(+)</text>
        <dbReference type="Rhea" id="RHEA:16125"/>
        <dbReference type="ChEBI" id="CHEBI:15378"/>
        <dbReference type="ChEBI" id="CHEBI:30616"/>
        <dbReference type="ChEBI" id="CHEBI:37721"/>
        <dbReference type="ChEBI" id="CHEBI:61527"/>
        <dbReference type="ChEBI" id="CHEBI:456216"/>
        <dbReference type="EC" id="2.7.1.1"/>
    </reaction>
    <physiologicalReaction direction="left-to-right" evidence="10">
        <dbReference type="Rhea" id="RHEA:16126"/>
    </physiologicalReaction>
</comment>
<dbReference type="GO" id="GO:0008865">
    <property type="term" value="F:fructokinase activity"/>
    <property type="evidence" value="ECO:0007669"/>
    <property type="project" value="TreeGrafter"/>
</dbReference>
<keyword evidence="4 12" id="KW-0808">Transferase</keyword>
<keyword evidence="8 12" id="KW-0324">Glycolysis</keyword>
<dbReference type="PRINTS" id="PR00475">
    <property type="entry name" value="HEXOKINASE"/>
</dbReference>
<dbReference type="Proteomes" id="UP000616769">
    <property type="component" value="Unassembled WGS sequence"/>
</dbReference>
<dbReference type="GO" id="GO:0005739">
    <property type="term" value="C:mitochondrion"/>
    <property type="evidence" value="ECO:0007669"/>
    <property type="project" value="TreeGrafter"/>
</dbReference>
<evidence type="ECO:0000256" key="2">
    <source>
        <dbReference type="ARBA" id="ARBA00005028"/>
    </source>
</evidence>
<dbReference type="GO" id="GO:0001678">
    <property type="term" value="P:intracellular glucose homeostasis"/>
    <property type="evidence" value="ECO:0007669"/>
    <property type="project" value="InterPro"/>
</dbReference>
<dbReference type="Pfam" id="PF03727">
    <property type="entry name" value="Hexokinase_2"/>
    <property type="match status" value="1"/>
</dbReference>
<evidence type="ECO:0000259" key="14">
    <source>
        <dbReference type="Pfam" id="PF03727"/>
    </source>
</evidence>
<dbReference type="GO" id="GO:0005829">
    <property type="term" value="C:cytosol"/>
    <property type="evidence" value="ECO:0007669"/>
    <property type="project" value="TreeGrafter"/>
</dbReference>
<dbReference type="FunFam" id="3.30.420.40:FF:000805">
    <property type="entry name" value="Hexokinase-2"/>
    <property type="match status" value="1"/>
</dbReference>
<evidence type="ECO:0000256" key="5">
    <source>
        <dbReference type="ARBA" id="ARBA00022741"/>
    </source>
</evidence>
<evidence type="ECO:0000256" key="4">
    <source>
        <dbReference type="ARBA" id="ARBA00022679"/>
    </source>
</evidence>
<evidence type="ECO:0000259" key="13">
    <source>
        <dbReference type="Pfam" id="PF00349"/>
    </source>
</evidence>
<sequence>MKEFERGLKSTQDSVVKMYLTYVRSLPNKEERGKYLALDLGGTNFRILLIEFNQENFKIIDLQMEPIPTELFYGTGQQLFDYIAQHVVDFAIRNKLVGVRIALGFCFSFPVIQRGLAEATLVTWTKSFDCSGVVGYDVVRLLKASLKRKMIHSIPFIDVVAIINDTTGTLICGALQDKNCKIGLIVGTGSNACYVEKLQKIEKWPFNYGSPDQVVINCECGAFGDDNVLEFVTTVWDRALNYESLNIDKQIHEKLISGMYLPELLRRTIITLIEKGILFQGKAPLELFKPYSIETKFMSFMDRDPEDLKETIFFISNHFKNLEFSEIDAKIVQMVNNRITRRSANFVANCLWALIKRIDGPNVSIAYDGSLICLHPHYKKWVEEKLNYLMDYGKK</sequence>
<dbReference type="EMBL" id="JXLN01015550">
    <property type="protein sequence ID" value="KPM10651.1"/>
    <property type="molecule type" value="Genomic_DNA"/>
</dbReference>
<comment type="pathway">
    <text evidence="1">Carbohydrate degradation; glycolysis; D-glyceraldehyde 3-phosphate and glycerone phosphate from D-glucose: step 1/4.</text>
</comment>
<comment type="catalytic activity">
    <reaction evidence="9">
        <text>a D-hexose + ATP = a D-hexose 6-phosphate + ADP + H(+)</text>
        <dbReference type="Rhea" id="RHEA:22740"/>
        <dbReference type="ChEBI" id="CHEBI:4194"/>
        <dbReference type="ChEBI" id="CHEBI:15378"/>
        <dbReference type="ChEBI" id="CHEBI:30616"/>
        <dbReference type="ChEBI" id="CHEBI:229467"/>
        <dbReference type="ChEBI" id="CHEBI:456216"/>
        <dbReference type="EC" id="2.7.1.1"/>
    </reaction>
    <physiologicalReaction direction="left-to-right" evidence="9">
        <dbReference type="Rhea" id="RHEA:22741"/>
    </physiologicalReaction>
</comment>
<name>A0A132AI36_SARSC</name>
<accession>A0A132AI36</accession>
<evidence type="ECO:0000256" key="6">
    <source>
        <dbReference type="ARBA" id="ARBA00022777"/>
    </source>
</evidence>
<dbReference type="OrthoDB" id="419537at2759"/>
<evidence type="ECO:0000256" key="8">
    <source>
        <dbReference type="ARBA" id="ARBA00023152"/>
    </source>
</evidence>
<dbReference type="Gene3D" id="3.30.420.40">
    <property type="match status" value="1"/>
</dbReference>
<dbReference type="Gene3D" id="3.40.367.20">
    <property type="match status" value="1"/>
</dbReference>
<dbReference type="GO" id="GO:0005524">
    <property type="term" value="F:ATP binding"/>
    <property type="evidence" value="ECO:0007669"/>
    <property type="project" value="UniProtKB-UniRule"/>
</dbReference>
<feature type="domain" description="Hexokinase N-terminal" evidence="13">
    <location>
        <begin position="2"/>
        <end position="173"/>
    </location>
</feature>
<comment type="similarity">
    <text evidence="3 12">Belongs to the hexokinase family.</text>
</comment>
<evidence type="ECO:0000256" key="1">
    <source>
        <dbReference type="ARBA" id="ARBA00004888"/>
    </source>
</evidence>
<dbReference type="SUPFAM" id="SSF53067">
    <property type="entry name" value="Actin-like ATPase domain"/>
    <property type="match status" value="2"/>
</dbReference>
<evidence type="ECO:0000256" key="7">
    <source>
        <dbReference type="ARBA" id="ARBA00022840"/>
    </source>
</evidence>
<dbReference type="AlphaFoldDB" id="A0A132AI36"/>
<dbReference type="UniPathway" id="UPA00242"/>
<organism evidence="15 16">
    <name type="scientific">Sarcoptes scabiei</name>
    <name type="common">Itch mite</name>
    <name type="synonym">Acarus scabiei</name>
    <dbReference type="NCBI Taxonomy" id="52283"/>
    <lineage>
        <taxon>Eukaryota</taxon>
        <taxon>Metazoa</taxon>
        <taxon>Ecdysozoa</taxon>
        <taxon>Arthropoda</taxon>
        <taxon>Chelicerata</taxon>
        <taxon>Arachnida</taxon>
        <taxon>Acari</taxon>
        <taxon>Acariformes</taxon>
        <taxon>Sarcoptiformes</taxon>
        <taxon>Astigmata</taxon>
        <taxon>Psoroptidia</taxon>
        <taxon>Sarcoptoidea</taxon>
        <taxon>Sarcoptidae</taxon>
        <taxon>Sarcoptinae</taxon>
        <taxon>Sarcoptes</taxon>
    </lineage>
</organism>
<dbReference type="VEuPathDB" id="VectorBase:SSCA005828"/>
<dbReference type="GO" id="GO:0006096">
    <property type="term" value="P:glycolytic process"/>
    <property type="evidence" value="ECO:0007669"/>
    <property type="project" value="UniProtKB-UniPathway"/>
</dbReference>
<protein>
    <recommendedName>
        <fullName evidence="12">Phosphotransferase</fullName>
        <ecNumber evidence="12">2.7.1.-</ecNumber>
    </recommendedName>
</protein>
<evidence type="ECO:0000256" key="3">
    <source>
        <dbReference type="ARBA" id="ARBA00009225"/>
    </source>
</evidence>
<dbReference type="GO" id="GO:0004340">
    <property type="term" value="F:glucokinase activity"/>
    <property type="evidence" value="ECO:0007669"/>
    <property type="project" value="TreeGrafter"/>
</dbReference>
<dbReference type="InterPro" id="IPR043129">
    <property type="entry name" value="ATPase_NBD"/>
</dbReference>
<evidence type="ECO:0000313" key="15">
    <source>
        <dbReference type="EMBL" id="KPM10651.1"/>
    </source>
</evidence>
<gene>
    <name evidence="15" type="ORF">QR98_0092110</name>
</gene>
<dbReference type="InterPro" id="IPR001312">
    <property type="entry name" value="Hexokinase"/>
</dbReference>
<keyword evidence="5 12" id="KW-0547">Nucleotide-binding</keyword>
<keyword evidence="6 12" id="KW-0418">Kinase</keyword>
<dbReference type="UniPathway" id="UPA00109">
    <property type="reaction ID" value="UER00180"/>
</dbReference>
<evidence type="ECO:0000313" key="16">
    <source>
        <dbReference type="Proteomes" id="UP000616769"/>
    </source>
</evidence>
<dbReference type="PROSITE" id="PS51748">
    <property type="entry name" value="HEXOKINASE_2"/>
    <property type="match status" value="1"/>
</dbReference>
<evidence type="ECO:0000256" key="10">
    <source>
        <dbReference type="ARBA" id="ARBA00047905"/>
    </source>
</evidence>
<dbReference type="InterPro" id="IPR022673">
    <property type="entry name" value="Hexokinase_C"/>
</dbReference>
<dbReference type="Pfam" id="PF00349">
    <property type="entry name" value="Hexokinase_1"/>
    <property type="match status" value="1"/>
</dbReference>
<dbReference type="EC" id="2.7.1.-" evidence="12"/>
<dbReference type="GO" id="GO:0006006">
    <property type="term" value="P:glucose metabolic process"/>
    <property type="evidence" value="ECO:0007669"/>
    <property type="project" value="TreeGrafter"/>
</dbReference>
<dbReference type="PANTHER" id="PTHR19443">
    <property type="entry name" value="HEXOKINASE"/>
    <property type="match status" value="1"/>
</dbReference>
<evidence type="ECO:0000256" key="9">
    <source>
        <dbReference type="ARBA" id="ARBA00044613"/>
    </source>
</evidence>
<evidence type="ECO:0000256" key="12">
    <source>
        <dbReference type="RuleBase" id="RU362007"/>
    </source>
</evidence>
<comment type="catalytic activity">
    <reaction evidence="11">
        <text>D-glucose + ATP = D-glucose 6-phosphate + ADP + H(+)</text>
        <dbReference type="Rhea" id="RHEA:17825"/>
        <dbReference type="ChEBI" id="CHEBI:4167"/>
        <dbReference type="ChEBI" id="CHEBI:15378"/>
        <dbReference type="ChEBI" id="CHEBI:30616"/>
        <dbReference type="ChEBI" id="CHEBI:61548"/>
        <dbReference type="ChEBI" id="CHEBI:456216"/>
        <dbReference type="EC" id="2.7.1.1"/>
    </reaction>
    <physiologicalReaction direction="left-to-right" evidence="11">
        <dbReference type="Rhea" id="RHEA:17826"/>
    </physiologicalReaction>
</comment>
<dbReference type="GO" id="GO:0005536">
    <property type="term" value="F:D-glucose binding"/>
    <property type="evidence" value="ECO:0007669"/>
    <property type="project" value="InterPro"/>
</dbReference>
<proteinExistence type="inferred from homology"/>
<reference evidence="15 16" key="1">
    <citation type="journal article" date="2015" name="Parasit. Vectors">
        <title>Draft genome of the scabies mite.</title>
        <authorList>
            <person name="Rider S.D.Jr."/>
            <person name="Morgan M.S."/>
            <person name="Arlian L.G."/>
        </authorList>
    </citation>
    <scope>NUCLEOTIDE SEQUENCE [LARGE SCALE GENOMIC DNA]</scope>
    <source>
        <strain evidence="15">Arlian Lab</strain>
    </source>
</reference>
<keyword evidence="7 12" id="KW-0067">ATP-binding</keyword>
<comment type="caution">
    <text evidence="15">The sequence shown here is derived from an EMBL/GenBank/DDBJ whole genome shotgun (WGS) entry which is preliminary data.</text>
</comment>
<dbReference type="InterPro" id="IPR022672">
    <property type="entry name" value="Hexokinase_N"/>
</dbReference>
<evidence type="ECO:0000256" key="11">
    <source>
        <dbReference type="ARBA" id="ARBA00048160"/>
    </source>
</evidence>
<comment type="pathway">
    <text evidence="2">Carbohydrate metabolism; hexose metabolism.</text>
</comment>
<feature type="domain" description="Hexokinase C-terminal" evidence="14">
    <location>
        <begin position="181"/>
        <end position="390"/>
    </location>
</feature>
<dbReference type="PANTHER" id="PTHR19443:SF16">
    <property type="entry name" value="HEXOKINASE TYPE 1-RELATED"/>
    <property type="match status" value="1"/>
</dbReference>